<sequence length="119" mass="13007">MAATLLRGEVACVLQAAEYLQYKDAYRPPGIPLHEVRRGPYDGQRGAVCPDANGDLPRLLAFPAHDPRITYEYDGMKGTTAVYRYAPALSPAHRPLMDAVAEQYAEHAAAQAAKKGQPR</sequence>
<gene>
    <name evidence="1" type="ORF">Saso_27220</name>
</gene>
<evidence type="ECO:0000313" key="1">
    <source>
        <dbReference type="EMBL" id="GHI61072.1"/>
    </source>
</evidence>
<name>A0ABQ3RZ35_9ACTN</name>
<dbReference type="RefSeq" id="WP_189917942.1">
    <property type="nucleotide sequence ID" value="NZ_BMSI01000001.1"/>
</dbReference>
<reference evidence="2" key="1">
    <citation type="submission" date="2023-07" db="EMBL/GenBank/DDBJ databases">
        <title>Whole genome shotgun sequence of Streptomyces cacaoi subsp. asoensis NBRC 13813.</title>
        <authorList>
            <person name="Komaki H."/>
            <person name="Tamura T."/>
        </authorList>
    </citation>
    <scope>NUCLEOTIDE SEQUENCE [LARGE SCALE GENOMIC DNA]</scope>
    <source>
        <strain evidence="2">NBRC 13813</strain>
    </source>
</reference>
<dbReference type="Proteomes" id="UP000649259">
    <property type="component" value="Unassembled WGS sequence"/>
</dbReference>
<keyword evidence="2" id="KW-1185">Reference proteome</keyword>
<proteinExistence type="predicted"/>
<organism evidence="1 2">
    <name type="scientific">Streptomyces asoensis</name>
    <dbReference type="NCBI Taxonomy" id="249586"/>
    <lineage>
        <taxon>Bacteria</taxon>
        <taxon>Bacillati</taxon>
        <taxon>Actinomycetota</taxon>
        <taxon>Actinomycetes</taxon>
        <taxon>Kitasatosporales</taxon>
        <taxon>Streptomycetaceae</taxon>
        <taxon>Streptomyces</taxon>
    </lineage>
</organism>
<protein>
    <submittedName>
        <fullName evidence="1">Uncharacterized protein</fullName>
    </submittedName>
</protein>
<dbReference type="EMBL" id="BNEB01000003">
    <property type="protein sequence ID" value="GHI61072.1"/>
    <property type="molecule type" value="Genomic_DNA"/>
</dbReference>
<comment type="caution">
    <text evidence="1">The sequence shown here is derived from an EMBL/GenBank/DDBJ whole genome shotgun (WGS) entry which is preliminary data.</text>
</comment>
<accession>A0ABQ3RZ35</accession>
<dbReference type="GeneID" id="91470603"/>
<evidence type="ECO:0000313" key="2">
    <source>
        <dbReference type="Proteomes" id="UP000649259"/>
    </source>
</evidence>